<dbReference type="InterPro" id="IPR032675">
    <property type="entry name" value="LRR_dom_sf"/>
</dbReference>
<reference evidence="1" key="1">
    <citation type="journal article" date="2022" name="bioRxiv">
        <title>Genomics of Preaxostyla Flagellates Illuminates Evolutionary Transitions and the Path Towards Mitochondrial Loss.</title>
        <authorList>
            <person name="Novak L.V.F."/>
            <person name="Treitli S.C."/>
            <person name="Pyrih J."/>
            <person name="Halakuc P."/>
            <person name="Pipaliya S.V."/>
            <person name="Vacek V."/>
            <person name="Brzon O."/>
            <person name="Soukal P."/>
            <person name="Eme L."/>
            <person name="Dacks J.B."/>
            <person name="Karnkowska A."/>
            <person name="Elias M."/>
            <person name="Hampl V."/>
        </authorList>
    </citation>
    <scope>NUCLEOTIDE SEQUENCE</scope>
    <source>
        <strain evidence="1">RCP-MX</strain>
    </source>
</reference>
<organism evidence="1 2">
    <name type="scientific">Paratrimastix pyriformis</name>
    <dbReference type="NCBI Taxonomy" id="342808"/>
    <lineage>
        <taxon>Eukaryota</taxon>
        <taxon>Metamonada</taxon>
        <taxon>Preaxostyla</taxon>
        <taxon>Paratrimastigidae</taxon>
        <taxon>Paratrimastix</taxon>
    </lineage>
</organism>
<dbReference type="SUPFAM" id="SSF52058">
    <property type="entry name" value="L domain-like"/>
    <property type="match status" value="1"/>
</dbReference>
<comment type="caution">
    <text evidence="1">The sequence shown here is derived from an EMBL/GenBank/DDBJ whole genome shotgun (WGS) entry which is preliminary data.</text>
</comment>
<gene>
    <name evidence="1" type="ORF">PAPYR_9195</name>
</gene>
<dbReference type="PANTHER" id="PTHR13318">
    <property type="entry name" value="PARTNER OF PAIRED, ISOFORM B-RELATED"/>
    <property type="match status" value="1"/>
</dbReference>
<evidence type="ECO:0000313" key="2">
    <source>
        <dbReference type="Proteomes" id="UP001141327"/>
    </source>
</evidence>
<evidence type="ECO:0008006" key="3">
    <source>
        <dbReference type="Google" id="ProtNLM"/>
    </source>
</evidence>
<name>A0ABQ8U8Y4_9EUKA</name>
<dbReference type="Gene3D" id="3.80.10.10">
    <property type="entry name" value="Ribonuclease Inhibitor"/>
    <property type="match status" value="1"/>
</dbReference>
<keyword evidence="2" id="KW-1185">Reference proteome</keyword>
<accession>A0ABQ8U8Y4</accession>
<proteinExistence type="predicted"/>
<protein>
    <recommendedName>
        <fullName evidence="3">F-box domain-containing protein</fullName>
    </recommendedName>
</protein>
<evidence type="ECO:0000313" key="1">
    <source>
        <dbReference type="EMBL" id="KAJ4455769.1"/>
    </source>
</evidence>
<dbReference type="Proteomes" id="UP001141327">
    <property type="component" value="Unassembled WGS sequence"/>
</dbReference>
<sequence length="766" mass="83788">MATAMPETPTEPTKEPISFPFHKFPADLFATIMASSPDPTRLYLILIALNHSFRRILRGCPKTLFFRAINFGEMMGENQTSDEYIRAAACVPTGDSLGAILGPCAQLEVLEFAPERAVLQCGKDPDQWRPWVDRAFPAVSPHPRLHTLCLPSLAGLAEGALCTIIERVGPRLSRLTLGSVDMPVSPLVESALCRWCPRLQHLRVALAEGGGDPTCAAVLRCFPELRTAEVGRGMAGSRPPGGEGPPSLEPGVRATLPHLTRLNGWPVMTTPAQDAKEESGGATEAATRPTAVVVDGELRVDCRRFDSHELRSILLHEGPTLRRVWLEGVAPDGIMDDLPAMGRLTDLRLSCVEEPRLDDALLSSLAVLHLTWRECHRTEPWLIASRSLRELSLEVLTTYSRVSGGAVRKPHAVMVDCPRLEQLHVPAVVATSLEVQSSLRLNCPALRQAWGLGHWGTVTFECPMPDLRLAINPMQTILEQAHLWPALSEIGSLMIPASQLDDLLGAGSPLRALTVVRGLMVSRDVSQVDLHALPGLRQLGLILNVTNFNPGQPQLTFVDRFRLHAPGLVALKAHMGPTRALALEAPMLRQLSISGGDSRTPMRFAWLAPAPYQLAQLEMANAMLGPPQEFYEALMGGDVGSGLRALSIPLAAREEQVVHVLETLISRLPQLRSLRLCQLNPRFAIPQGSCPITIRSPSLISLAICRSRVKDLQLDCPRLEDLTLVECRFGEFTVGAAPYLVQTRLERTALKTNSFDVLAQLQQQVE</sequence>
<dbReference type="EMBL" id="JAPMOS010000093">
    <property type="protein sequence ID" value="KAJ4455769.1"/>
    <property type="molecule type" value="Genomic_DNA"/>
</dbReference>